<evidence type="ECO:0000313" key="6">
    <source>
        <dbReference type="Proteomes" id="UP000054481"/>
    </source>
</evidence>
<dbReference type="InterPro" id="IPR007855">
    <property type="entry name" value="RDRP"/>
</dbReference>
<comment type="similarity">
    <text evidence="1">Belongs to the RdRP family.</text>
</comment>
<evidence type="ECO:0000259" key="4">
    <source>
        <dbReference type="Pfam" id="PF25358"/>
    </source>
</evidence>
<dbReference type="InterPro" id="IPR057503">
    <property type="entry name" value="PH_RdRP"/>
</dbReference>
<dbReference type="EMBL" id="KQ030556">
    <property type="protein sequence ID" value="KJZ71946.1"/>
    <property type="molecule type" value="Genomic_DNA"/>
</dbReference>
<dbReference type="EC" id="2.7.7.48" evidence="1"/>
<evidence type="ECO:0000256" key="1">
    <source>
        <dbReference type="RuleBase" id="RU363098"/>
    </source>
</evidence>
<feature type="domain" description="RDRP core" evidence="3">
    <location>
        <begin position="428"/>
        <end position="1033"/>
    </location>
</feature>
<dbReference type="InterPro" id="IPR057596">
    <property type="entry name" value="RDRP_core"/>
</dbReference>
<keyword evidence="1" id="KW-0808">Transferase</keyword>
<evidence type="ECO:0000259" key="3">
    <source>
        <dbReference type="Pfam" id="PF05183"/>
    </source>
</evidence>
<dbReference type="OrthoDB" id="6513042at2759"/>
<name>A0A0F7ZH34_9HYPO</name>
<sequence>MEVYLKNVPGFIPNESLHKELEPWMNTLGILDWNCEKARRRDIAWITFLQESDGRNFLQKHQEITIARAPPTGPAAGVPFKSRNTIARLHILGSAVYVSRSKRAVDENILSHLGMKREERTQSPRQRAHPAVKCRLLGLACGKNVFSDTETLTFAEQTSVREAGYAKFGHRCLTIKIYDDNVRMDVPYETMQDLVVNLRGPILTLVLTEPPRFFCKAPTQPLPYGVVANPNRWERKSSVPIWHAHSKYVAHCLVYQLAVHPGDAKVIRELRDQDNPSVTMQDIAIDTRPAPYTLDYTTSMRAFEGSVQKAGMSRLLPHPLLFQLEGLIWNNYLHPASATKMLDIMIKTASESNRARKEFPFTAESMKQLLVKIPYPCPGTEPSEFDPQHLVDLLTTMESENRQSDPSRSGVYGRSIPNQQTWVFKAMVTPTRIMLQGPDAESKNRVLRMFPDHADHFLRVSFTDENGQDMSISPKISHDEVYERYRDILRQGIRIAGRHYVFLGFSHSSLRSHSTWFMAPFVDSNMQRQDYDTILRQLGDFSEIRVAAKCAARIGQAFSETPYAVDLVNKGIMSRSIADVKSADGTRVFSDGVGTISRGAVDEICKELSGMRTAEPTCFQVRWGGVKGMLSLDSRLPGKVINVREESMMKFPSGDRRELGICDAATRPLRLMLNRQLIKILEDMGTDGSWFLDLQTKALKMLRAVTRTASNTSTFLQYQDMANVSGMPTLIRQLDKMGIDYRRDDFMRSVVEHVVLRELRLLKHKARIPVDLGVTLFGIMDETGFLQEGEVYITYDRSQNPKRGNHIDPSLRDGLVIVTRCPALHPGDVQVVQMRTPPSGHPLRDLRNCIVFSQHGARDLPSCLSGGDLDGDLYNVIWDPLARPKVVFGPADYPRTRPPELDRPVTRDDIADFFIKFMKTDILGLIANRHQILADVSDQGTVDGKCVQLAEMHSTAVDFSKTGIPVNAIDMPKPPRTRPDFMAPAPPVKLYDLGQIDFIDEAVAEEDDEDGMGSTMYKYHKSQKILGRLYRGVDEKKIWYEDIHTEVNTQGPSVWEQLKGRIRAEMASYGIELDHKHQEKEAWRIRNLYDGFIAENMWHYSENPRAGITEVEAFCGTLLNKRGSQTRQQRDQSVKLKEATDRIMTLIINQIRKRGDGKQPSAPAYDDEDSDSESTATDSRNDILQLCWACVVVGCMRDPKELYGDGSAGSELRSFRVVAAACLLKEASLVRGRHAYPPPVFDTGYAARAPTQAEKELCEQLKKMQLREAAHSRVPADKECFGDIWPEGRRPLYGPPFLVKKSV</sequence>
<dbReference type="GO" id="GO:0003723">
    <property type="term" value="F:RNA binding"/>
    <property type="evidence" value="ECO:0007669"/>
    <property type="project" value="UniProtKB-KW"/>
</dbReference>
<dbReference type="GO" id="GO:0030422">
    <property type="term" value="P:siRNA processing"/>
    <property type="evidence" value="ECO:0007669"/>
    <property type="project" value="TreeGrafter"/>
</dbReference>
<dbReference type="GO" id="GO:0003968">
    <property type="term" value="F:RNA-directed RNA polymerase activity"/>
    <property type="evidence" value="ECO:0007669"/>
    <property type="project" value="UniProtKB-KW"/>
</dbReference>
<feature type="region of interest" description="Disordered" evidence="2">
    <location>
        <begin position="1153"/>
        <end position="1176"/>
    </location>
</feature>
<gene>
    <name evidence="5" type="ORF">HIM_08626</name>
</gene>
<dbReference type="Proteomes" id="UP000054481">
    <property type="component" value="Unassembled WGS sequence"/>
</dbReference>
<keyword evidence="6" id="KW-1185">Reference proteome</keyword>
<organism evidence="5 6">
    <name type="scientific">Hirsutella minnesotensis 3608</name>
    <dbReference type="NCBI Taxonomy" id="1043627"/>
    <lineage>
        <taxon>Eukaryota</taxon>
        <taxon>Fungi</taxon>
        <taxon>Dikarya</taxon>
        <taxon>Ascomycota</taxon>
        <taxon>Pezizomycotina</taxon>
        <taxon>Sordariomycetes</taxon>
        <taxon>Hypocreomycetidae</taxon>
        <taxon>Hypocreales</taxon>
        <taxon>Ophiocordycipitaceae</taxon>
        <taxon>Hirsutella</taxon>
    </lineage>
</organism>
<keyword evidence="1" id="KW-0694">RNA-binding</keyword>
<comment type="catalytic activity">
    <reaction evidence="1">
        <text>RNA(n) + a ribonucleoside 5'-triphosphate = RNA(n+1) + diphosphate</text>
        <dbReference type="Rhea" id="RHEA:21248"/>
        <dbReference type="Rhea" id="RHEA-COMP:14527"/>
        <dbReference type="Rhea" id="RHEA-COMP:17342"/>
        <dbReference type="ChEBI" id="CHEBI:33019"/>
        <dbReference type="ChEBI" id="CHEBI:61557"/>
        <dbReference type="ChEBI" id="CHEBI:140395"/>
        <dbReference type="EC" id="2.7.7.48"/>
    </reaction>
</comment>
<accession>A0A0F7ZH34</accession>
<dbReference type="Pfam" id="PF05183">
    <property type="entry name" value="RdRP"/>
    <property type="match status" value="1"/>
</dbReference>
<reference evidence="5 6" key="1">
    <citation type="journal article" date="2014" name="Genome Biol. Evol.">
        <title>Comparative genomics and transcriptomics analyses reveal divergent lifestyle features of nematode endoparasitic fungus Hirsutella minnesotensis.</title>
        <authorList>
            <person name="Lai Y."/>
            <person name="Liu K."/>
            <person name="Zhang X."/>
            <person name="Zhang X."/>
            <person name="Li K."/>
            <person name="Wang N."/>
            <person name="Shu C."/>
            <person name="Wu Y."/>
            <person name="Wang C."/>
            <person name="Bushley K.E."/>
            <person name="Xiang M."/>
            <person name="Liu X."/>
        </authorList>
    </citation>
    <scope>NUCLEOTIDE SEQUENCE [LARGE SCALE GENOMIC DNA]</scope>
    <source>
        <strain evidence="5 6">3608</strain>
    </source>
</reference>
<evidence type="ECO:0000256" key="2">
    <source>
        <dbReference type="SAM" id="MobiDB-lite"/>
    </source>
</evidence>
<keyword evidence="1" id="KW-0696">RNA-directed RNA polymerase</keyword>
<keyword evidence="1" id="KW-0548">Nucleotidyltransferase</keyword>
<dbReference type="Pfam" id="PF25358">
    <property type="entry name" value="PH_fung_RdRP"/>
    <property type="match status" value="1"/>
</dbReference>
<feature type="domain" description="RdRP-like PH" evidence="4">
    <location>
        <begin position="136"/>
        <end position="275"/>
    </location>
</feature>
<evidence type="ECO:0000313" key="5">
    <source>
        <dbReference type="EMBL" id="KJZ71946.1"/>
    </source>
</evidence>
<proteinExistence type="inferred from homology"/>
<dbReference type="PANTHER" id="PTHR23079">
    <property type="entry name" value="RNA-DEPENDENT RNA POLYMERASE"/>
    <property type="match status" value="1"/>
</dbReference>
<protein>
    <recommendedName>
        <fullName evidence="1">RNA-dependent RNA polymerase</fullName>
        <ecNumber evidence="1">2.7.7.48</ecNumber>
    </recommendedName>
</protein>
<dbReference type="PANTHER" id="PTHR23079:SF17">
    <property type="entry name" value="RNA-DEPENDENT RNA POLYMERASE"/>
    <property type="match status" value="1"/>
</dbReference>
<dbReference type="GO" id="GO:0031380">
    <property type="term" value="C:nuclear RNA-directed RNA polymerase complex"/>
    <property type="evidence" value="ECO:0007669"/>
    <property type="project" value="TreeGrafter"/>
</dbReference>